<feature type="domain" description="RING-type" evidence="5">
    <location>
        <begin position="177"/>
        <end position="215"/>
    </location>
</feature>
<sequence length="332" mass="36701">MEWASFICETGPFHFGLESLTAKHSLYSFIRLANLSESCPSTTKPIYKLGCSQLSDIILDLICNRRALDSCSRVSGIRVSSATACPERHEYDSGHYCDYGYESASGNWEMCPPKPPLKLLACYDLDSVCLRPTVWWRKCCGRRVEMISGSTYHSSDNQGQDAEQGDGPPQVRNPLLCFLCDDYYSEPCLLGCYHTFCARCLRGRELDSKIACPLCGQQTMLRDGTTLPPADLLMRQLIDLANAENPPCANCDKRDKTSMYFCSTCGSLSGLLPSLWLASHLDRDVCPSRLGLSSGKFDGCTCRVELVQGVNRSSDALGSMEINSPADYSSEE</sequence>
<evidence type="ECO:0000256" key="4">
    <source>
        <dbReference type="PROSITE-ProRule" id="PRU00175"/>
    </source>
</evidence>
<evidence type="ECO:0000259" key="5">
    <source>
        <dbReference type="PROSITE" id="PS50089"/>
    </source>
</evidence>
<dbReference type="EMBL" id="OE840199">
    <property type="protein sequence ID" value="CAD7589810.1"/>
    <property type="molecule type" value="Genomic_DNA"/>
</dbReference>
<dbReference type="SUPFAM" id="SSF57850">
    <property type="entry name" value="RING/U-box"/>
    <property type="match status" value="1"/>
</dbReference>
<dbReference type="InterPro" id="IPR018957">
    <property type="entry name" value="Znf_C3HC4_RING-type"/>
</dbReference>
<dbReference type="SMART" id="SM00184">
    <property type="entry name" value="RING"/>
    <property type="match status" value="1"/>
</dbReference>
<accession>A0A7R9JUK8</accession>
<dbReference type="Gene3D" id="3.30.40.10">
    <property type="entry name" value="Zinc/RING finger domain, C3HC4 (zinc finger)"/>
    <property type="match status" value="1"/>
</dbReference>
<keyword evidence="2 4" id="KW-0863">Zinc-finger</keyword>
<dbReference type="GO" id="GO:0048471">
    <property type="term" value="C:perinuclear region of cytoplasm"/>
    <property type="evidence" value="ECO:0007669"/>
    <property type="project" value="TreeGrafter"/>
</dbReference>
<dbReference type="GO" id="GO:0044325">
    <property type="term" value="F:transmembrane transporter binding"/>
    <property type="evidence" value="ECO:0007669"/>
    <property type="project" value="TreeGrafter"/>
</dbReference>
<keyword evidence="1" id="KW-0479">Metal-binding</keyword>
<dbReference type="PROSITE" id="PS00518">
    <property type="entry name" value="ZF_RING_1"/>
    <property type="match status" value="1"/>
</dbReference>
<organism evidence="6">
    <name type="scientific">Timema genevievae</name>
    <name type="common">Walking stick</name>
    <dbReference type="NCBI Taxonomy" id="629358"/>
    <lineage>
        <taxon>Eukaryota</taxon>
        <taxon>Metazoa</taxon>
        <taxon>Ecdysozoa</taxon>
        <taxon>Arthropoda</taxon>
        <taxon>Hexapoda</taxon>
        <taxon>Insecta</taxon>
        <taxon>Pterygota</taxon>
        <taxon>Neoptera</taxon>
        <taxon>Polyneoptera</taxon>
        <taxon>Phasmatodea</taxon>
        <taxon>Timematodea</taxon>
        <taxon>Timematoidea</taxon>
        <taxon>Timematidae</taxon>
        <taxon>Timema</taxon>
    </lineage>
</organism>
<name>A0A7R9JUK8_TIMGE</name>
<dbReference type="PANTHER" id="PTHR22635:SF0">
    <property type="entry name" value="RING FINGER PROTEIN 207"/>
    <property type="match status" value="1"/>
</dbReference>
<dbReference type="PROSITE" id="PS50089">
    <property type="entry name" value="ZF_RING_2"/>
    <property type="match status" value="1"/>
</dbReference>
<dbReference type="GO" id="GO:0030544">
    <property type="term" value="F:Hsp70 protein binding"/>
    <property type="evidence" value="ECO:0007669"/>
    <property type="project" value="InterPro"/>
</dbReference>
<dbReference type="InterPro" id="IPR039320">
    <property type="entry name" value="RNF207"/>
</dbReference>
<dbReference type="AlphaFoldDB" id="A0A7R9JUK8"/>
<dbReference type="GO" id="GO:0008270">
    <property type="term" value="F:zinc ion binding"/>
    <property type="evidence" value="ECO:0007669"/>
    <property type="project" value="UniProtKB-KW"/>
</dbReference>
<protein>
    <recommendedName>
        <fullName evidence="5">RING-type domain-containing protein</fullName>
    </recommendedName>
</protein>
<dbReference type="InterPro" id="IPR017907">
    <property type="entry name" value="Znf_RING_CS"/>
</dbReference>
<dbReference type="InterPro" id="IPR013083">
    <property type="entry name" value="Znf_RING/FYVE/PHD"/>
</dbReference>
<proteinExistence type="predicted"/>
<evidence type="ECO:0000256" key="2">
    <source>
        <dbReference type="ARBA" id="ARBA00022771"/>
    </source>
</evidence>
<evidence type="ECO:0000256" key="3">
    <source>
        <dbReference type="ARBA" id="ARBA00022833"/>
    </source>
</evidence>
<keyword evidence="3" id="KW-0862">Zinc</keyword>
<dbReference type="PANTHER" id="PTHR22635">
    <property type="entry name" value="RING FINGER PROTEIN 207"/>
    <property type="match status" value="1"/>
</dbReference>
<reference evidence="6" key="1">
    <citation type="submission" date="2020-11" db="EMBL/GenBank/DDBJ databases">
        <authorList>
            <person name="Tran Van P."/>
        </authorList>
    </citation>
    <scope>NUCLEOTIDE SEQUENCE</scope>
</reference>
<evidence type="ECO:0000313" key="6">
    <source>
        <dbReference type="EMBL" id="CAD7589810.1"/>
    </source>
</evidence>
<dbReference type="Pfam" id="PF00097">
    <property type="entry name" value="zf-C3HC4"/>
    <property type="match status" value="1"/>
</dbReference>
<gene>
    <name evidence="6" type="ORF">TGEB3V08_LOCUS3724</name>
</gene>
<evidence type="ECO:0000256" key="1">
    <source>
        <dbReference type="ARBA" id="ARBA00022723"/>
    </source>
</evidence>
<dbReference type="InterPro" id="IPR001841">
    <property type="entry name" value="Znf_RING"/>
</dbReference>